<proteinExistence type="predicted"/>
<comment type="caution">
    <text evidence="1">The sequence shown here is derived from an EMBL/GenBank/DDBJ whole genome shotgun (WGS) entry which is preliminary data.</text>
</comment>
<dbReference type="OrthoDB" id="3822696at2"/>
<dbReference type="AlphaFoldDB" id="A0A366LTC4"/>
<organism evidence="1 2">
    <name type="scientific">Spongiactinospora rosea</name>
    <dbReference type="NCBI Taxonomy" id="2248750"/>
    <lineage>
        <taxon>Bacteria</taxon>
        <taxon>Bacillati</taxon>
        <taxon>Actinomycetota</taxon>
        <taxon>Actinomycetes</taxon>
        <taxon>Streptosporangiales</taxon>
        <taxon>Streptosporangiaceae</taxon>
        <taxon>Spongiactinospora</taxon>
    </lineage>
</organism>
<keyword evidence="2" id="KW-1185">Reference proteome</keyword>
<dbReference type="Proteomes" id="UP000253303">
    <property type="component" value="Unassembled WGS sequence"/>
</dbReference>
<dbReference type="EMBL" id="QMEY01000013">
    <property type="protein sequence ID" value="RBQ17196.1"/>
    <property type="molecule type" value="Genomic_DNA"/>
</dbReference>
<accession>A0A366LTC4</accession>
<evidence type="ECO:0000313" key="1">
    <source>
        <dbReference type="EMBL" id="RBQ17196.1"/>
    </source>
</evidence>
<name>A0A366LTC4_9ACTN</name>
<sequence>MTLGGSASNTELSDHVANTLVGKPRTRMNEFGLVESEKRGQTFHHTLTDKGWARCAAELDGSAPPRQGPLGRVLYGVLGVIKGYLDVRDTSLAEFVVIARGESAPEPASADLTQSIRDAYWRLAREPQDWVLLTELRPLLGDAPRDQVDEALRLLGQVSGVHFTPEADQKTLSEDDRRAAVFIGGESKHLLAIEAR</sequence>
<protein>
    <submittedName>
        <fullName evidence="1">Uncharacterized protein</fullName>
    </submittedName>
</protein>
<gene>
    <name evidence="1" type="ORF">DP939_26900</name>
</gene>
<reference evidence="1 2" key="1">
    <citation type="submission" date="2018-06" db="EMBL/GenBank/DDBJ databases">
        <title>Sphaerisporangium craniellae sp. nov., isolated from a marine sponge in the South China Sea.</title>
        <authorList>
            <person name="Li L."/>
        </authorList>
    </citation>
    <scope>NUCLEOTIDE SEQUENCE [LARGE SCALE GENOMIC DNA]</scope>
    <source>
        <strain evidence="1 2">LHW63015</strain>
    </source>
</reference>
<evidence type="ECO:0000313" key="2">
    <source>
        <dbReference type="Proteomes" id="UP000253303"/>
    </source>
</evidence>